<dbReference type="PANTHER" id="PTHR35337">
    <property type="entry name" value="SLR1478 PROTEIN"/>
    <property type="match status" value="1"/>
</dbReference>
<evidence type="ECO:0000256" key="1">
    <source>
        <dbReference type="SAM" id="Phobius"/>
    </source>
</evidence>
<keyword evidence="1" id="KW-0472">Membrane</keyword>
<feature type="transmembrane region" description="Helical" evidence="1">
    <location>
        <begin position="100"/>
        <end position="119"/>
    </location>
</feature>
<sequence>MREAAFIKQNKDKWLTFENVIDNKEVISPDKLSSLYMEVTDHLSYAQTFYPNSNTLAYLNELSIKAHQKIYKTKKESRGRIFSFYLKEFPLSFKKHHRNLLFTFLFFLMFCLIGAYSAAEDGAFVRAVLGDAYVNMTLENIENQDPMAVYKKMNEVDMFVGITLNNIRVGLMAFSLGILLGIGTLFVLAQNALMLGSFQYFFYDKGLLWESARTIWIHGTIEIAVIIIAGCAGLVVGKSILFPRTYTRLQSFVFGIKEGVKIVISTIPFFIIAGFLEGFVTRQTQMSDTLAIFIIASSLALILYYYIIYPIQLHKKQNINANKTHYPI</sequence>
<evidence type="ECO:0000313" key="3">
    <source>
        <dbReference type="Proteomes" id="UP001597357"/>
    </source>
</evidence>
<organism evidence="2 3">
    <name type="scientific">Mesonia sediminis</name>
    <dbReference type="NCBI Taxonomy" id="1703946"/>
    <lineage>
        <taxon>Bacteria</taxon>
        <taxon>Pseudomonadati</taxon>
        <taxon>Bacteroidota</taxon>
        <taxon>Flavobacteriia</taxon>
        <taxon>Flavobacteriales</taxon>
        <taxon>Flavobacteriaceae</taxon>
        <taxon>Mesonia</taxon>
    </lineage>
</organism>
<evidence type="ECO:0000313" key="2">
    <source>
        <dbReference type="EMBL" id="MFD2697745.1"/>
    </source>
</evidence>
<name>A0ABW5SGM6_9FLAO</name>
<dbReference type="PANTHER" id="PTHR35337:SF1">
    <property type="entry name" value="SLR1478 PROTEIN"/>
    <property type="match status" value="1"/>
</dbReference>
<reference evidence="3" key="1">
    <citation type="journal article" date="2019" name="Int. J. Syst. Evol. Microbiol.">
        <title>The Global Catalogue of Microorganisms (GCM) 10K type strain sequencing project: providing services to taxonomists for standard genome sequencing and annotation.</title>
        <authorList>
            <consortium name="The Broad Institute Genomics Platform"/>
            <consortium name="The Broad Institute Genome Sequencing Center for Infectious Disease"/>
            <person name="Wu L."/>
            <person name="Ma J."/>
        </authorList>
    </citation>
    <scope>NUCLEOTIDE SEQUENCE [LARGE SCALE GENOMIC DNA]</scope>
    <source>
        <strain evidence="3">KCTC 42255</strain>
    </source>
</reference>
<keyword evidence="1" id="KW-1133">Transmembrane helix</keyword>
<gene>
    <name evidence="2" type="ORF">ACFSQ0_07045</name>
</gene>
<proteinExistence type="predicted"/>
<dbReference type="Proteomes" id="UP001597357">
    <property type="component" value="Unassembled WGS sequence"/>
</dbReference>
<dbReference type="Pfam" id="PF01944">
    <property type="entry name" value="SpoIIM"/>
    <property type="match status" value="1"/>
</dbReference>
<dbReference type="InterPro" id="IPR002798">
    <property type="entry name" value="SpoIIM-like"/>
</dbReference>
<feature type="transmembrane region" description="Helical" evidence="1">
    <location>
        <begin position="289"/>
        <end position="308"/>
    </location>
</feature>
<dbReference type="EMBL" id="JBHULZ010000026">
    <property type="protein sequence ID" value="MFD2697745.1"/>
    <property type="molecule type" value="Genomic_DNA"/>
</dbReference>
<keyword evidence="1" id="KW-0812">Transmembrane</keyword>
<feature type="transmembrane region" description="Helical" evidence="1">
    <location>
        <begin position="262"/>
        <end position="280"/>
    </location>
</feature>
<accession>A0ABW5SGM6</accession>
<keyword evidence="3" id="KW-1185">Reference proteome</keyword>
<comment type="caution">
    <text evidence="2">The sequence shown here is derived from an EMBL/GenBank/DDBJ whole genome shotgun (WGS) entry which is preliminary data.</text>
</comment>
<feature type="transmembrane region" description="Helical" evidence="1">
    <location>
        <begin position="215"/>
        <end position="242"/>
    </location>
</feature>
<dbReference type="RefSeq" id="WP_379046158.1">
    <property type="nucleotide sequence ID" value="NZ_JBHULZ010000026.1"/>
</dbReference>
<feature type="transmembrane region" description="Helical" evidence="1">
    <location>
        <begin position="178"/>
        <end position="203"/>
    </location>
</feature>
<protein>
    <submittedName>
        <fullName evidence="2">Stage II sporulation protein M</fullName>
    </submittedName>
</protein>